<reference evidence="2 3" key="1">
    <citation type="submission" date="2019-04" db="EMBL/GenBank/DDBJ databases">
        <title>Friends and foes A comparative genomics study of 23 Aspergillus species from section Flavi.</title>
        <authorList>
            <consortium name="DOE Joint Genome Institute"/>
            <person name="Kjaerbolling I."/>
            <person name="Vesth T."/>
            <person name="Frisvad J.C."/>
            <person name="Nybo J.L."/>
            <person name="Theobald S."/>
            <person name="Kildgaard S."/>
            <person name="Isbrandt T."/>
            <person name="Kuo A."/>
            <person name="Sato A."/>
            <person name="Lyhne E.K."/>
            <person name="Kogle M.E."/>
            <person name="Wiebenga A."/>
            <person name="Kun R.S."/>
            <person name="Lubbers R.J."/>
            <person name="Makela M.R."/>
            <person name="Barry K."/>
            <person name="Chovatia M."/>
            <person name="Clum A."/>
            <person name="Daum C."/>
            <person name="Haridas S."/>
            <person name="He G."/>
            <person name="LaButti K."/>
            <person name="Lipzen A."/>
            <person name="Mondo S."/>
            <person name="Riley R."/>
            <person name="Salamov A."/>
            <person name="Simmons B.A."/>
            <person name="Magnuson J.K."/>
            <person name="Henrissat B."/>
            <person name="Mortensen U.H."/>
            <person name="Larsen T.O."/>
            <person name="Devries R.P."/>
            <person name="Grigoriev I.V."/>
            <person name="Machida M."/>
            <person name="Baker S.E."/>
            <person name="Andersen M.R."/>
        </authorList>
    </citation>
    <scope>NUCLEOTIDE SEQUENCE [LARGE SCALE GENOMIC DNA]</scope>
    <source>
        <strain evidence="2 3">CBS 151.66</strain>
    </source>
</reference>
<dbReference type="AlphaFoldDB" id="A0A5N5X565"/>
<evidence type="ECO:0000313" key="2">
    <source>
        <dbReference type="EMBL" id="KAB8075891.1"/>
    </source>
</evidence>
<dbReference type="OrthoDB" id="449382at2759"/>
<keyword evidence="3" id="KW-1185">Reference proteome</keyword>
<name>A0A5N5X565_9EURO</name>
<dbReference type="Pfam" id="PF13350">
    <property type="entry name" value="Y_phosphatase3"/>
    <property type="match status" value="1"/>
</dbReference>
<dbReference type="EMBL" id="ML732188">
    <property type="protein sequence ID" value="KAB8075891.1"/>
    <property type="molecule type" value="Genomic_DNA"/>
</dbReference>
<gene>
    <name evidence="2" type="ORF">BDV29DRAFT_155270</name>
</gene>
<dbReference type="InterPro" id="IPR029021">
    <property type="entry name" value="Prot-tyrosine_phosphatase-like"/>
</dbReference>
<dbReference type="Proteomes" id="UP000326565">
    <property type="component" value="Unassembled WGS sequence"/>
</dbReference>
<dbReference type="GO" id="GO:0004721">
    <property type="term" value="F:phosphoprotein phosphatase activity"/>
    <property type="evidence" value="ECO:0007669"/>
    <property type="project" value="InterPro"/>
</dbReference>
<dbReference type="InterPro" id="IPR000387">
    <property type="entry name" value="Tyr_Pase_dom"/>
</dbReference>
<accession>A0A5N5X565</accession>
<organism evidence="2 3">
    <name type="scientific">Aspergillus leporis</name>
    <dbReference type="NCBI Taxonomy" id="41062"/>
    <lineage>
        <taxon>Eukaryota</taxon>
        <taxon>Fungi</taxon>
        <taxon>Dikarya</taxon>
        <taxon>Ascomycota</taxon>
        <taxon>Pezizomycotina</taxon>
        <taxon>Eurotiomycetes</taxon>
        <taxon>Eurotiomycetidae</taxon>
        <taxon>Eurotiales</taxon>
        <taxon>Aspergillaceae</taxon>
        <taxon>Aspergillus</taxon>
        <taxon>Aspergillus subgen. Circumdati</taxon>
    </lineage>
</organism>
<proteinExistence type="predicted"/>
<evidence type="ECO:0000259" key="1">
    <source>
        <dbReference type="PROSITE" id="PS50056"/>
    </source>
</evidence>
<dbReference type="PANTHER" id="PTHR31126:SF1">
    <property type="entry name" value="TYROSINE SPECIFIC PROTEIN PHOSPHATASES DOMAIN-CONTAINING PROTEIN"/>
    <property type="match status" value="1"/>
</dbReference>
<dbReference type="Gene3D" id="3.90.190.10">
    <property type="entry name" value="Protein tyrosine phosphatase superfamily"/>
    <property type="match status" value="1"/>
</dbReference>
<protein>
    <submittedName>
        <fullName evidence="2">Protein-tyrosine phosphatase-like protein</fullName>
    </submittedName>
</protein>
<sequence>MSLSLPFIHVEGVSNFRSLGGYPVATCTPGKKPLTTRQHFFYRSADLVKITESGRATMQSLGVTSVYDLRSVGEGQRAQAAHNQAGITTRFNSIALGPDIKVHPTPIFAHEDWSPEAVGERYLRYAQEHALSGSGYAEVYRDMLERGHEAIRVVLLHVRDHPTEPFLCHCSAGKDRTGVVVAVLLKLAGCDDEVVAREYALTELGLAARKEFIVQYLLRKPEVKGSRVLAERVASASYSNMWETLQMVRSKYGSMAGYVMKFCSLTESDLDSIQQNLTCSDAPSPWAVSI</sequence>
<dbReference type="PANTHER" id="PTHR31126">
    <property type="entry name" value="TYROSINE-PROTEIN PHOSPHATASE"/>
    <property type="match status" value="1"/>
</dbReference>
<feature type="domain" description="Tyrosine specific protein phosphatases" evidence="1">
    <location>
        <begin position="141"/>
        <end position="185"/>
    </location>
</feature>
<evidence type="ECO:0000313" key="3">
    <source>
        <dbReference type="Proteomes" id="UP000326565"/>
    </source>
</evidence>
<dbReference type="InterPro" id="IPR026893">
    <property type="entry name" value="Tyr/Ser_Pase_IphP-type"/>
</dbReference>
<dbReference type="SUPFAM" id="SSF52799">
    <property type="entry name" value="(Phosphotyrosine protein) phosphatases II"/>
    <property type="match status" value="1"/>
</dbReference>
<dbReference type="PROSITE" id="PS50056">
    <property type="entry name" value="TYR_PHOSPHATASE_2"/>
    <property type="match status" value="1"/>
</dbReference>